<evidence type="ECO:0000256" key="2">
    <source>
        <dbReference type="ARBA" id="ARBA00022857"/>
    </source>
</evidence>
<feature type="domain" description="Bacterial bifunctional deaminase-reductase C-terminal" evidence="4">
    <location>
        <begin position="75"/>
        <end position="264"/>
    </location>
</feature>
<keyword evidence="3" id="KW-0560">Oxidoreductase</keyword>
<protein>
    <submittedName>
        <fullName evidence="5">Riboflavin-specific deaminase C-terminal domain-containing protein</fullName>
    </submittedName>
</protein>
<dbReference type="PANTHER" id="PTHR38011:SF7">
    <property type="entry name" value="2,5-DIAMINO-6-RIBOSYLAMINO-4(3H)-PYRIMIDINONE 5'-PHOSPHATE REDUCTASE"/>
    <property type="match status" value="1"/>
</dbReference>
<evidence type="ECO:0000256" key="3">
    <source>
        <dbReference type="ARBA" id="ARBA00023002"/>
    </source>
</evidence>
<keyword evidence="2" id="KW-0521">NADP</keyword>
<dbReference type="RefSeq" id="WP_090255159.1">
    <property type="nucleotide sequence ID" value="NZ_FOAA01000018.1"/>
</dbReference>
<gene>
    <name evidence="5" type="ORF">SAMN05444515_11820</name>
</gene>
<keyword evidence="6" id="KW-1185">Reference proteome</keyword>
<sequence length="291" mass="31504">MEENAGELNNLETAWSLIRQVRDHDWRRQSRGCWVYPGGELEVTRGGDWHAHGPMEREAGRLLDCLLPLVVDDRPWVIGQLGQSLDGRIATHTGASYYISGLEARVHLHRLRALADAVLIGAGTAATDRPQLTVRHAPGNSPARVVLDPRGRVPHEGPLFETAPAGSATPPTLLLVGRGVSPAGALPAHVQTLPLDTDDDTGQMCPQQVVTRLAEAGYRRVLVEGGGVTVSRFLEAGLLDRLHLLVAPMVIGSGRPGLSLPPIDTLDQALRPRVRRFTCGEDTLFDVDLRA</sequence>
<dbReference type="InterPro" id="IPR002734">
    <property type="entry name" value="RibDG_C"/>
</dbReference>
<organism evidence="5 6">
    <name type="scientific">Ectothiorhodospira marina</name>
    <dbReference type="NCBI Taxonomy" id="1396821"/>
    <lineage>
        <taxon>Bacteria</taxon>
        <taxon>Pseudomonadati</taxon>
        <taxon>Pseudomonadota</taxon>
        <taxon>Gammaproteobacteria</taxon>
        <taxon>Chromatiales</taxon>
        <taxon>Ectothiorhodospiraceae</taxon>
        <taxon>Ectothiorhodospira</taxon>
    </lineage>
</organism>
<proteinExistence type="predicted"/>
<accession>A0A1H7QMN5</accession>
<dbReference type="STRING" id="1396821.SAMN05444515_11820"/>
<dbReference type="InterPro" id="IPR024072">
    <property type="entry name" value="DHFR-like_dom_sf"/>
</dbReference>
<dbReference type="PANTHER" id="PTHR38011">
    <property type="entry name" value="DIHYDROFOLATE REDUCTASE FAMILY PROTEIN (AFU_ORTHOLOGUE AFUA_8G06820)"/>
    <property type="match status" value="1"/>
</dbReference>
<evidence type="ECO:0000313" key="5">
    <source>
        <dbReference type="EMBL" id="SEL48517.1"/>
    </source>
</evidence>
<dbReference type="SUPFAM" id="SSF53597">
    <property type="entry name" value="Dihydrofolate reductase-like"/>
    <property type="match status" value="1"/>
</dbReference>
<name>A0A1H7QMN5_9GAMM</name>
<dbReference type="EMBL" id="FOAA01000018">
    <property type="protein sequence ID" value="SEL48517.1"/>
    <property type="molecule type" value="Genomic_DNA"/>
</dbReference>
<dbReference type="GO" id="GO:0009231">
    <property type="term" value="P:riboflavin biosynthetic process"/>
    <property type="evidence" value="ECO:0007669"/>
    <property type="project" value="InterPro"/>
</dbReference>
<evidence type="ECO:0000313" key="6">
    <source>
        <dbReference type="Proteomes" id="UP000199256"/>
    </source>
</evidence>
<dbReference type="GO" id="GO:0008703">
    <property type="term" value="F:5-amino-6-(5-phosphoribosylamino)uracil reductase activity"/>
    <property type="evidence" value="ECO:0007669"/>
    <property type="project" value="InterPro"/>
</dbReference>
<dbReference type="InterPro" id="IPR050765">
    <property type="entry name" value="Riboflavin_Biosynth_HTPR"/>
</dbReference>
<dbReference type="OrthoDB" id="2313602at2"/>
<dbReference type="Pfam" id="PF01872">
    <property type="entry name" value="RibD_C"/>
    <property type="match status" value="1"/>
</dbReference>
<reference evidence="6" key="1">
    <citation type="submission" date="2016-10" db="EMBL/GenBank/DDBJ databases">
        <authorList>
            <person name="Varghese N."/>
            <person name="Submissions S."/>
        </authorList>
    </citation>
    <scope>NUCLEOTIDE SEQUENCE [LARGE SCALE GENOMIC DNA]</scope>
    <source>
        <strain evidence="6">DSM 241</strain>
    </source>
</reference>
<dbReference type="AlphaFoldDB" id="A0A1H7QMN5"/>
<evidence type="ECO:0000256" key="1">
    <source>
        <dbReference type="ARBA" id="ARBA00005104"/>
    </source>
</evidence>
<dbReference type="Proteomes" id="UP000199256">
    <property type="component" value="Unassembled WGS sequence"/>
</dbReference>
<dbReference type="Gene3D" id="3.40.430.10">
    <property type="entry name" value="Dihydrofolate Reductase, subunit A"/>
    <property type="match status" value="1"/>
</dbReference>
<evidence type="ECO:0000259" key="4">
    <source>
        <dbReference type="Pfam" id="PF01872"/>
    </source>
</evidence>
<comment type="pathway">
    <text evidence="1">Cofactor biosynthesis; riboflavin biosynthesis.</text>
</comment>